<reference evidence="2" key="1">
    <citation type="submission" date="2019-08" db="EMBL/GenBank/DDBJ databases">
        <title>The genome of the North American firefly Photinus pyralis.</title>
        <authorList>
            <consortium name="Photinus pyralis genome working group"/>
            <person name="Fallon T.R."/>
            <person name="Sander Lower S.E."/>
            <person name="Weng J.-K."/>
        </authorList>
    </citation>
    <scope>NUCLEOTIDE SEQUENCE</scope>
    <source>
        <strain evidence="2">TRF0915ILg1</strain>
        <tissue evidence="2">Whole body</tissue>
    </source>
</reference>
<protein>
    <recommendedName>
        <fullName evidence="1">Mutator-like transposase domain-containing protein</fullName>
    </recommendedName>
</protein>
<comment type="caution">
    <text evidence="2">The sequence shown here is derived from an EMBL/GenBank/DDBJ whole genome shotgun (WGS) entry which is preliminary data.</text>
</comment>
<dbReference type="Pfam" id="PF20700">
    <property type="entry name" value="Mutator"/>
    <property type="match status" value="1"/>
</dbReference>
<dbReference type="Proteomes" id="UP000801492">
    <property type="component" value="Unassembled WGS sequence"/>
</dbReference>
<sequence length="153" mass="17571">MVISKRTGPNEQTLETGTSIEELPELEIKHTEERSSDSMKEISCRRIVDITHLFESLKSLRHEEFGCSFFDIDIISEKRFGLRSVFNTKCKVCNIKETLSTERVDGEHVDINKAAVSGLFAVGGGYYQLTQFLDRLKYSFYGTKYLYKNCGYN</sequence>
<proteinExistence type="predicted"/>
<dbReference type="AlphaFoldDB" id="A0A8K0CCJ4"/>
<organism evidence="2 3">
    <name type="scientific">Ignelater luminosus</name>
    <name type="common">Cucubano</name>
    <name type="synonym">Pyrophorus luminosus</name>
    <dbReference type="NCBI Taxonomy" id="2038154"/>
    <lineage>
        <taxon>Eukaryota</taxon>
        <taxon>Metazoa</taxon>
        <taxon>Ecdysozoa</taxon>
        <taxon>Arthropoda</taxon>
        <taxon>Hexapoda</taxon>
        <taxon>Insecta</taxon>
        <taxon>Pterygota</taxon>
        <taxon>Neoptera</taxon>
        <taxon>Endopterygota</taxon>
        <taxon>Coleoptera</taxon>
        <taxon>Polyphaga</taxon>
        <taxon>Elateriformia</taxon>
        <taxon>Elateroidea</taxon>
        <taxon>Elateridae</taxon>
        <taxon>Agrypninae</taxon>
        <taxon>Pyrophorini</taxon>
        <taxon>Ignelater</taxon>
    </lineage>
</organism>
<keyword evidence="3" id="KW-1185">Reference proteome</keyword>
<name>A0A8K0CCJ4_IGNLU</name>
<feature type="domain" description="Mutator-like transposase" evidence="1">
    <location>
        <begin position="45"/>
        <end position="137"/>
    </location>
</feature>
<dbReference type="EMBL" id="VTPC01090131">
    <property type="protein sequence ID" value="KAF2884783.1"/>
    <property type="molecule type" value="Genomic_DNA"/>
</dbReference>
<accession>A0A8K0CCJ4</accession>
<evidence type="ECO:0000313" key="2">
    <source>
        <dbReference type="EMBL" id="KAF2884783.1"/>
    </source>
</evidence>
<evidence type="ECO:0000259" key="1">
    <source>
        <dbReference type="Pfam" id="PF20700"/>
    </source>
</evidence>
<gene>
    <name evidence="2" type="ORF">ILUMI_21390</name>
</gene>
<dbReference type="InterPro" id="IPR049012">
    <property type="entry name" value="Mutator_transp_dom"/>
</dbReference>
<evidence type="ECO:0000313" key="3">
    <source>
        <dbReference type="Proteomes" id="UP000801492"/>
    </source>
</evidence>
<dbReference type="OrthoDB" id="6777423at2759"/>